<dbReference type="GO" id="GO:0004497">
    <property type="term" value="F:monooxygenase activity"/>
    <property type="evidence" value="ECO:0007669"/>
    <property type="project" value="UniProtKB-KW"/>
</dbReference>
<evidence type="ECO:0000256" key="2">
    <source>
        <dbReference type="ARBA" id="ARBA00022630"/>
    </source>
</evidence>
<dbReference type="SUPFAM" id="SSF51735">
    <property type="entry name" value="NAD(P)-binding Rossmann-fold domains"/>
    <property type="match status" value="1"/>
</dbReference>
<dbReference type="InterPro" id="IPR036291">
    <property type="entry name" value="NAD(P)-bd_dom_sf"/>
</dbReference>
<evidence type="ECO:0000313" key="7">
    <source>
        <dbReference type="EMBL" id="KAK4444712.1"/>
    </source>
</evidence>
<evidence type="ECO:0000256" key="1">
    <source>
        <dbReference type="ARBA" id="ARBA00001974"/>
    </source>
</evidence>
<keyword evidence="4" id="KW-0560">Oxidoreductase</keyword>
<reference evidence="7" key="2">
    <citation type="submission" date="2023-05" db="EMBL/GenBank/DDBJ databases">
        <authorList>
            <consortium name="Lawrence Berkeley National Laboratory"/>
            <person name="Steindorff A."/>
            <person name="Hensen N."/>
            <person name="Bonometti L."/>
            <person name="Westerberg I."/>
            <person name="Brannstrom I.O."/>
            <person name="Guillou S."/>
            <person name="Cros-Aarteil S."/>
            <person name="Calhoun S."/>
            <person name="Haridas S."/>
            <person name="Kuo A."/>
            <person name="Mondo S."/>
            <person name="Pangilinan J."/>
            <person name="Riley R."/>
            <person name="Labutti K."/>
            <person name="Andreopoulos B."/>
            <person name="Lipzen A."/>
            <person name="Chen C."/>
            <person name="Yanf M."/>
            <person name="Daum C."/>
            <person name="Ng V."/>
            <person name="Clum A."/>
            <person name="Ohm R."/>
            <person name="Martin F."/>
            <person name="Silar P."/>
            <person name="Natvig D."/>
            <person name="Lalanne C."/>
            <person name="Gautier V."/>
            <person name="Ament-Velasquez S.L."/>
            <person name="Kruys A."/>
            <person name="Hutchinson M.I."/>
            <person name="Powell A.J."/>
            <person name="Barry K."/>
            <person name="Miller A.N."/>
            <person name="Grigoriev I.V."/>
            <person name="Debuchy R."/>
            <person name="Gladieux P."/>
            <person name="Thoren M.H."/>
            <person name="Johannesson H."/>
        </authorList>
    </citation>
    <scope>NUCLEOTIDE SEQUENCE</scope>
    <source>
        <strain evidence="7">PSN243</strain>
    </source>
</reference>
<dbReference type="EMBL" id="MU865973">
    <property type="protein sequence ID" value="KAK4444712.1"/>
    <property type="molecule type" value="Genomic_DNA"/>
</dbReference>
<gene>
    <name evidence="7" type="ORF">QBC34DRAFT_179799</name>
</gene>
<protein>
    <submittedName>
        <fullName evidence="7">FAD/NAD(P)-binding domain-containing protein</fullName>
    </submittedName>
</protein>
<dbReference type="SUPFAM" id="SSF51905">
    <property type="entry name" value="FAD/NAD(P)-binding domain"/>
    <property type="match status" value="1"/>
</dbReference>
<keyword evidence="5" id="KW-0503">Monooxygenase</keyword>
<evidence type="ECO:0000256" key="5">
    <source>
        <dbReference type="ARBA" id="ARBA00023033"/>
    </source>
</evidence>
<evidence type="ECO:0000259" key="6">
    <source>
        <dbReference type="Pfam" id="PF01494"/>
    </source>
</evidence>
<dbReference type="PANTHER" id="PTHR47178">
    <property type="entry name" value="MONOOXYGENASE, FAD-BINDING"/>
    <property type="match status" value="1"/>
</dbReference>
<organism evidence="7 8">
    <name type="scientific">Podospora aff. communis PSN243</name>
    <dbReference type="NCBI Taxonomy" id="3040156"/>
    <lineage>
        <taxon>Eukaryota</taxon>
        <taxon>Fungi</taxon>
        <taxon>Dikarya</taxon>
        <taxon>Ascomycota</taxon>
        <taxon>Pezizomycotina</taxon>
        <taxon>Sordariomycetes</taxon>
        <taxon>Sordariomycetidae</taxon>
        <taxon>Sordariales</taxon>
        <taxon>Podosporaceae</taxon>
        <taxon>Podospora</taxon>
    </lineage>
</organism>
<keyword evidence="2" id="KW-0285">Flavoprotein</keyword>
<feature type="domain" description="FAD-binding" evidence="6">
    <location>
        <begin position="115"/>
        <end position="334"/>
    </location>
</feature>
<evidence type="ECO:0000256" key="4">
    <source>
        <dbReference type="ARBA" id="ARBA00023002"/>
    </source>
</evidence>
<dbReference type="Pfam" id="PF01494">
    <property type="entry name" value="FAD_binding_3"/>
    <property type="match status" value="1"/>
</dbReference>
<comment type="cofactor">
    <cofactor evidence="1">
        <name>FAD</name>
        <dbReference type="ChEBI" id="CHEBI:57692"/>
    </cofactor>
</comment>
<dbReference type="PANTHER" id="PTHR47178:SF3">
    <property type="entry name" value="FAD-BINDING DOMAIN-CONTAINING PROTEIN"/>
    <property type="match status" value="1"/>
</dbReference>
<evidence type="ECO:0000313" key="8">
    <source>
        <dbReference type="Proteomes" id="UP001321760"/>
    </source>
</evidence>
<reference evidence="7" key="1">
    <citation type="journal article" date="2023" name="Mol. Phylogenet. Evol.">
        <title>Genome-scale phylogeny and comparative genomics of the fungal order Sordariales.</title>
        <authorList>
            <person name="Hensen N."/>
            <person name="Bonometti L."/>
            <person name="Westerberg I."/>
            <person name="Brannstrom I.O."/>
            <person name="Guillou S."/>
            <person name="Cros-Aarteil S."/>
            <person name="Calhoun S."/>
            <person name="Haridas S."/>
            <person name="Kuo A."/>
            <person name="Mondo S."/>
            <person name="Pangilinan J."/>
            <person name="Riley R."/>
            <person name="LaButti K."/>
            <person name="Andreopoulos B."/>
            <person name="Lipzen A."/>
            <person name="Chen C."/>
            <person name="Yan M."/>
            <person name="Daum C."/>
            <person name="Ng V."/>
            <person name="Clum A."/>
            <person name="Steindorff A."/>
            <person name="Ohm R.A."/>
            <person name="Martin F."/>
            <person name="Silar P."/>
            <person name="Natvig D.O."/>
            <person name="Lalanne C."/>
            <person name="Gautier V."/>
            <person name="Ament-Velasquez S.L."/>
            <person name="Kruys A."/>
            <person name="Hutchinson M.I."/>
            <person name="Powell A.J."/>
            <person name="Barry K."/>
            <person name="Miller A.N."/>
            <person name="Grigoriev I.V."/>
            <person name="Debuchy R."/>
            <person name="Gladieux P."/>
            <person name="Hiltunen Thoren M."/>
            <person name="Johannesson H."/>
        </authorList>
    </citation>
    <scope>NUCLEOTIDE SEQUENCE</scope>
    <source>
        <strain evidence="7">PSN243</strain>
    </source>
</reference>
<dbReference type="InterPro" id="IPR036188">
    <property type="entry name" value="FAD/NAD-bd_sf"/>
</dbReference>
<sequence>MRVLIIGAGSAGLLMAHVFKKCNIDATVFEQDASPTARPRDWTFGIYWAQSRLEECLPSEITNRLHTVQADPNAKPSADSVLPIYDGITGEMLSPAGAPFAVRYRRRAWLGLIGEGVDIRYGKRIAKVVTSDDGVTAIFTDGTEEKGDLVIGAEGAHSVVRDFLFESTPEDGKLLSSPIVASATVGTMDPEVALAVRKVSNLCHITLDKNGLFTFVSTHDVSAPDPADWVFVIVMSWASYEDTSAKLKTYDQIHKDMVSRVQDLAYPFKDAITTFKPDGDRCWHARMTYWPTKPWDSRGGKVTLAGDAAHAMTFHRGQGLGNAISDAAEMLQHLRGMAEHTPAELAKAVKRYEEGMWPRGLEAVEGNLENTVAIHNWEFVMKSPIVVKGLKKEGDKVRVNETGAEGVE</sequence>
<evidence type="ECO:0000256" key="3">
    <source>
        <dbReference type="ARBA" id="ARBA00022827"/>
    </source>
</evidence>
<dbReference type="AlphaFoldDB" id="A0AAV9GC06"/>
<keyword evidence="3" id="KW-0274">FAD</keyword>
<accession>A0AAV9GC06</accession>
<proteinExistence type="predicted"/>
<dbReference type="GO" id="GO:0071949">
    <property type="term" value="F:FAD binding"/>
    <property type="evidence" value="ECO:0007669"/>
    <property type="project" value="InterPro"/>
</dbReference>
<dbReference type="Proteomes" id="UP001321760">
    <property type="component" value="Unassembled WGS sequence"/>
</dbReference>
<dbReference type="Gene3D" id="3.50.50.60">
    <property type="entry name" value="FAD/NAD(P)-binding domain"/>
    <property type="match status" value="1"/>
</dbReference>
<name>A0AAV9GC06_9PEZI</name>
<dbReference type="InterPro" id="IPR002938">
    <property type="entry name" value="FAD-bd"/>
</dbReference>
<keyword evidence="8" id="KW-1185">Reference proteome</keyword>
<comment type="caution">
    <text evidence="7">The sequence shown here is derived from an EMBL/GenBank/DDBJ whole genome shotgun (WGS) entry which is preliminary data.</text>
</comment>
<dbReference type="PRINTS" id="PR00420">
    <property type="entry name" value="RNGMNOXGNASE"/>
</dbReference>